<evidence type="ECO:0000256" key="4">
    <source>
        <dbReference type="ARBA" id="ARBA00022692"/>
    </source>
</evidence>
<accession>A0A2S3WX92</accession>
<feature type="transmembrane region" description="Helical" evidence="8">
    <location>
        <begin position="95"/>
        <end position="113"/>
    </location>
</feature>
<feature type="transmembrane region" description="Helical" evidence="8">
    <location>
        <begin position="63"/>
        <end position="83"/>
    </location>
</feature>
<dbReference type="Proteomes" id="UP000237230">
    <property type="component" value="Unassembled WGS sequence"/>
</dbReference>
<dbReference type="OrthoDB" id="9803631at2"/>
<keyword evidence="3" id="KW-0997">Cell inner membrane</keyword>
<organism evidence="9 10">
    <name type="scientific">Pseudomonas putida</name>
    <name type="common">Arthrobacter siderocapsulatus</name>
    <dbReference type="NCBI Taxonomy" id="303"/>
    <lineage>
        <taxon>Bacteria</taxon>
        <taxon>Pseudomonadati</taxon>
        <taxon>Pseudomonadota</taxon>
        <taxon>Gammaproteobacteria</taxon>
        <taxon>Pseudomonadales</taxon>
        <taxon>Pseudomonadaceae</taxon>
        <taxon>Pseudomonas</taxon>
    </lineage>
</organism>
<dbReference type="GO" id="GO:0005886">
    <property type="term" value="C:plasma membrane"/>
    <property type="evidence" value="ECO:0007669"/>
    <property type="project" value="TreeGrafter"/>
</dbReference>
<dbReference type="GO" id="GO:0012505">
    <property type="term" value="C:endomembrane system"/>
    <property type="evidence" value="ECO:0007669"/>
    <property type="project" value="UniProtKB-SubCell"/>
</dbReference>
<keyword evidence="6 8" id="KW-1133">Transmembrane helix</keyword>
<dbReference type="RefSeq" id="WP_103449418.1">
    <property type="nucleotide sequence ID" value="NZ_MINH01000021.1"/>
</dbReference>
<keyword evidence="5" id="KW-1278">Translocase</keyword>
<evidence type="ECO:0000313" key="9">
    <source>
        <dbReference type="EMBL" id="POG06009.1"/>
    </source>
</evidence>
<evidence type="ECO:0000256" key="6">
    <source>
        <dbReference type="ARBA" id="ARBA00022989"/>
    </source>
</evidence>
<dbReference type="EMBL" id="MINH01000021">
    <property type="protein sequence ID" value="POG06009.1"/>
    <property type="molecule type" value="Genomic_DNA"/>
</dbReference>
<evidence type="ECO:0000256" key="7">
    <source>
        <dbReference type="ARBA" id="ARBA00023136"/>
    </source>
</evidence>
<dbReference type="Pfam" id="PF02508">
    <property type="entry name" value="Rnf-Nqr"/>
    <property type="match status" value="1"/>
</dbReference>
<evidence type="ECO:0000256" key="5">
    <source>
        <dbReference type="ARBA" id="ARBA00022967"/>
    </source>
</evidence>
<evidence type="ECO:0000256" key="3">
    <source>
        <dbReference type="ARBA" id="ARBA00022519"/>
    </source>
</evidence>
<protein>
    <submittedName>
        <fullName evidence="9">Electron transporter RnfA</fullName>
    </submittedName>
</protein>
<comment type="caution">
    <text evidence="9">The sequence shown here is derived from an EMBL/GenBank/DDBJ whole genome shotgun (WGS) entry which is preliminary data.</text>
</comment>
<keyword evidence="7 8" id="KW-0472">Membrane</keyword>
<keyword evidence="4 8" id="KW-0812">Transmembrane</keyword>
<proteinExistence type="predicted"/>
<name>A0A2S3WX92_PSEPU</name>
<evidence type="ECO:0000256" key="1">
    <source>
        <dbReference type="ARBA" id="ARBA00004127"/>
    </source>
</evidence>
<dbReference type="InterPro" id="IPR050133">
    <property type="entry name" value="NqrDE/RnfAE_oxidrdctase"/>
</dbReference>
<keyword evidence="2" id="KW-0813">Transport</keyword>
<dbReference type="PANTHER" id="PTHR30335">
    <property type="entry name" value="INTEGRAL MEMBRANE PROTEIN OF SOXR-REDUCING COMPLEX"/>
    <property type="match status" value="1"/>
</dbReference>
<sequence>MNDYMLILASAALFSHLLLQQQPLSRLRLQVCGLAGALSIALGASGGQALDRLIMAPWHLQDLRLFLLLPWLALLAWGVPQVLARLRPQWPTEDLALPLLGNALLLGLVLQVTEDDTSALATLCWGIAAGLGFWLALVLFDDLHQRSQHPDVPAALRGLPITLIGTGVMALAFSGFNGLFTQ</sequence>
<dbReference type="InterPro" id="IPR003667">
    <property type="entry name" value="NqrDE/RnfAE"/>
</dbReference>
<feature type="transmembrane region" description="Helical" evidence="8">
    <location>
        <begin position="120"/>
        <end position="140"/>
    </location>
</feature>
<feature type="transmembrane region" description="Helical" evidence="8">
    <location>
        <begin position="160"/>
        <end position="180"/>
    </location>
</feature>
<dbReference type="PIRSF" id="PIRSF006102">
    <property type="entry name" value="NQR_DE"/>
    <property type="match status" value="1"/>
</dbReference>
<evidence type="ECO:0000256" key="8">
    <source>
        <dbReference type="SAM" id="Phobius"/>
    </source>
</evidence>
<reference evidence="9 10" key="1">
    <citation type="submission" date="2016-08" db="EMBL/GenBank/DDBJ databases">
        <authorList>
            <person name="Seilhamer J.J."/>
        </authorList>
    </citation>
    <scope>NUCLEOTIDE SEQUENCE [LARGE SCALE GENOMIC DNA]</scope>
    <source>
        <strain evidence="9 10">KH-21-114</strain>
    </source>
</reference>
<keyword evidence="3" id="KW-1003">Cell membrane</keyword>
<comment type="subcellular location">
    <subcellularLocation>
        <location evidence="1">Endomembrane system</location>
        <topology evidence="1">Multi-pass membrane protein</topology>
    </subcellularLocation>
</comment>
<dbReference type="PANTHER" id="PTHR30335:SF0">
    <property type="entry name" value="ION-TRANSLOCATING OXIDOREDUCTASE COMPLEX SUBUNIT A"/>
    <property type="match status" value="1"/>
</dbReference>
<dbReference type="AlphaFoldDB" id="A0A2S3WX92"/>
<gene>
    <name evidence="9" type="ORF">BGP84_24440</name>
</gene>
<reference evidence="9 10" key="2">
    <citation type="submission" date="2018-03" db="EMBL/GenBank/DDBJ databases">
        <title>Draft genome of Pseudomonas putida strain KH-21-114.</title>
        <authorList>
            <person name="Yoshizawa S."/>
            <person name="Khan N.H."/>
            <person name="Nishimura M."/>
            <person name="Chiura H.X."/>
            <person name="Ogura Y."/>
            <person name="Hayashi T."/>
            <person name="Kogure K."/>
        </authorList>
    </citation>
    <scope>NUCLEOTIDE SEQUENCE [LARGE SCALE GENOMIC DNA]</scope>
    <source>
        <strain evidence="9 10">KH-21-114</strain>
    </source>
</reference>
<evidence type="ECO:0000256" key="2">
    <source>
        <dbReference type="ARBA" id="ARBA00022448"/>
    </source>
</evidence>
<evidence type="ECO:0000313" key="10">
    <source>
        <dbReference type="Proteomes" id="UP000237230"/>
    </source>
</evidence>